<dbReference type="InterPro" id="IPR034746">
    <property type="entry name" value="POTRA"/>
</dbReference>
<evidence type="ECO:0000256" key="7">
    <source>
        <dbReference type="ARBA" id="ARBA00023237"/>
    </source>
</evidence>
<keyword evidence="4 8" id="KW-0732">Signal</keyword>
<dbReference type="PIRSF" id="PIRSF006076">
    <property type="entry name" value="OM_assembly_OMP85"/>
    <property type="match status" value="1"/>
</dbReference>
<keyword evidence="2 8" id="KW-1134">Transmembrane beta strand</keyword>
<evidence type="ECO:0000313" key="12">
    <source>
        <dbReference type="Proteomes" id="UP000439113"/>
    </source>
</evidence>
<dbReference type="AlphaFoldDB" id="A0A6N8DP29"/>
<dbReference type="Proteomes" id="UP000439113">
    <property type="component" value="Unassembled WGS sequence"/>
</dbReference>
<evidence type="ECO:0000256" key="9">
    <source>
        <dbReference type="NCBIfam" id="TIGR03303"/>
    </source>
</evidence>
<keyword evidence="6 8" id="KW-0472">Membrane</keyword>
<dbReference type="PROSITE" id="PS51779">
    <property type="entry name" value="POTRA"/>
    <property type="match status" value="2"/>
</dbReference>
<proteinExistence type="inferred from homology"/>
<gene>
    <name evidence="8 11" type="primary">bamA</name>
    <name evidence="11" type="ORF">GJ654_07980</name>
</gene>
<evidence type="ECO:0000259" key="10">
    <source>
        <dbReference type="PROSITE" id="PS51779"/>
    </source>
</evidence>
<feature type="chain" id="PRO_5027187877" description="Outer membrane protein assembly factor BamA" evidence="8">
    <location>
        <begin position="30"/>
        <end position="829"/>
    </location>
</feature>
<feature type="domain" description="POTRA" evidence="10">
    <location>
        <begin position="88"/>
        <end position="165"/>
    </location>
</feature>
<protein>
    <recommendedName>
        <fullName evidence="8 9">Outer membrane protein assembly factor BamA</fullName>
    </recommendedName>
</protein>
<dbReference type="InterPro" id="IPR000184">
    <property type="entry name" value="Bac_surfAg_D15"/>
</dbReference>
<dbReference type="EMBL" id="WNKS01000005">
    <property type="protein sequence ID" value="MTV30931.1"/>
    <property type="molecule type" value="Genomic_DNA"/>
</dbReference>
<evidence type="ECO:0000256" key="6">
    <source>
        <dbReference type="ARBA" id="ARBA00023136"/>
    </source>
</evidence>
<sequence length="829" mass="89987" precursor="true">MKFRQALLGRSAATAILVAGLASSSAALAESVVVQGNHRVDSETISSYFVSNDPNEAVKKLYETGYFSDVKLSRSGGRLVVHVVENSQQINHVVFVGNSKVKAEDLTKEIRLQSGGAFSESAAQADVQRISDVYRRAGRSGAQVSFHTVPVPNGTVDVVYDIQEGDKTGVKEIRFIGNQAYSTSKLVGMMETTEMNYLSWFKSSDVYDPDRIAKDAEIIRRYYLKNGYADFHVTGVDATYDPSQGGYVITISVEEGLPYTVSSSVVESHLRGVDAASLEGDLRIHAGDIYNGDLVDKTVEAMTRDVGRHGYAFTSIRPRGDKNQATHTIDLAFVAEDGPRVYIERINIHGNTATRDYVIRREFDIGEGDAYNKVLIDKAEKRLNALGFFKKVRVANAQGSSSDRVIIDVDVEEQSTGSFSVSGGYSTTEGFLAEVSVSQSNFMGRGEYVRTAVSIGQYAKGIELNYTEPFFLDQRLAAGFDVYSKVSQATTWQYYNNWVTGGTLRLGVPVTDEITFAPRYTGYFSRMTIPNTSSQPYNDCGSSIYPTSGPREGIAGVYPNEYTCLSNGEASLALKQAQGNWVTSMVGYTLAYTDLDNLRDPHQGITANLKQDFAGLGGDSQFIRTTGDLRYYHELYFDNVVGMARLQGGNITAWGNQQLRIVDNFNLGSSLVRGFAPGGIGPRDITNAGYVSTSGNALGGTSYYGGSLEVQSPIWGIPKDIGLKLAVFADAGTLFGYKGATNFNSYLGYTGSACVPSAIRTVNGYPNQPTTQASCITVGGDTTALRSSVGVGLIWASPMGPIRFNYAFATSKNQWDVLQQFSFSGGTSF</sequence>
<dbReference type="PANTHER" id="PTHR12815">
    <property type="entry name" value="SORTING AND ASSEMBLY MACHINERY SAMM50 PROTEIN FAMILY MEMBER"/>
    <property type="match status" value="1"/>
</dbReference>
<keyword evidence="5 8" id="KW-0677">Repeat</keyword>
<feature type="domain" description="POTRA" evidence="10">
    <location>
        <begin position="341"/>
        <end position="414"/>
    </location>
</feature>
<dbReference type="GO" id="GO:0043165">
    <property type="term" value="P:Gram-negative-bacterium-type cell outer membrane assembly"/>
    <property type="evidence" value="ECO:0007669"/>
    <property type="project" value="UniProtKB-UniRule"/>
</dbReference>
<dbReference type="Gene3D" id="3.10.20.310">
    <property type="entry name" value="membrane protein fhac"/>
    <property type="match status" value="5"/>
</dbReference>
<comment type="subunit">
    <text evidence="8">Part of the Bam complex.</text>
</comment>
<dbReference type="HAMAP" id="MF_01430">
    <property type="entry name" value="OM_assembly_BamA"/>
    <property type="match status" value="1"/>
</dbReference>
<dbReference type="Gene3D" id="2.40.160.50">
    <property type="entry name" value="membrane protein fhac: a member of the omp85/tpsb transporter family"/>
    <property type="match status" value="1"/>
</dbReference>
<dbReference type="InterPro" id="IPR039910">
    <property type="entry name" value="D15-like"/>
</dbReference>
<evidence type="ECO:0000256" key="1">
    <source>
        <dbReference type="ARBA" id="ARBA00004370"/>
    </source>
</evidence>
<feature type="signal peptide" evidence="8">
    <location>
        <begin position="1"/>
        <end position="29"/>
    </location>
</feature>
<comment type="function">
    <text evidence="8">Part of the outer membrane protein assembly complex, which is involved in assembly and insertion of beta-barrel proteins into the outer membrane.</text>
</comment>
<evidence type="ECO:0000256" key="2">
    <source>
        <dbReference type="ARBA" id="ARBA00022452"/>
    </source>
</evidence>
<evidence type="ECO:0000256" key="5">
    <source>
        <dbReference type="ARBA" id="ARBA00022737"/>
    </source>
</evidence>
<accession>A0A6N8DP29</accession>
<keyword evidence="3 8" id="KW-0812">Transmembrane</keyword>
<dbReference type="Pfam" id="PF01103">
    <property type="entry name" value="Omp85"/>
    <property type="match status" value="1"/>
</dbReference>
<dbReference type="NCBIfam" id="TIGR03303">
    <property type="entry name" value="OM_YaeT"/>
    <property type="match status" value="1"/>
</dbReference>
<evidence type="ECO:0000313" key="11">
    <source>
        <dbReference type="EMBL" id="MTV30931.1"/>
    </source>
</evidence>
<dbReference type="PANTHER" id="PTHR12815:SF23">
    <property type="entry name" value="OUTER MEMBRANE PROTEIN ASSEMBLY FACTOR BAMA"/>
    <property type="match status" value="1"/>
</dbReference>
<dbReference type="Pfam" id="PF07244">
    <property type="entry name" value="POTRA"/>
    <property type="match status" value="4"/>
</dbReference>
<comment type="subcellular location">
    <subcellularLocation>
        <location evidence="8">Cell outer membrane</location>
    </subcellularLocation>
    <subcellularLocation>
        <location evidence="1">Membrane</location>
    </subcellularLocation>
</comment>
<dbReference type="InterPro" id="IPR023707">
    <property type="entry name" value="OM_assembly_BamA"/>
</dbReference>
<dbReference type="RefSeq" id="WP_155445624.1">
    <property type="nucleotide sequence ID" value="NZ_JAOQNR010000004.1"/>
</dbReference>
<dbReference type="GO" id="GO:0051205">
    <property type="term" value="P:protein insertion into membrane"/>
    <property type="evidence" value="ECO:0007669"/>
    <property type="project" value="UniProtKB-UniRule"/>
</dbReference>
<organism evidence="11 12">
    <name type="scientific">Rhodoblastus acidophilus</name>
    <name type="common">Rhodopseudomonas acidophila</name>
    <dbReference type="NCBI Taxonomy" id="1074"/>
    <lineage>
        <taxon>Bacteria</taxon>
        <taxon>Pseudomonadati</taxon>
        <taxon>Pseudomonadota</taxon>
        <taxon>Alphaproteobacteria</taxon>
        <taxon>Hyphomicrobiales</taxon>
        <taxon>Rhodoblastaceae</taxon>
        <taxon>Rhodoblastus</taxon>
    </lineage>
</organism>
<evidence type="ECO:0000256" key="4">
    <source>
        <dbReference type="ARBA" id="ARBA00022729"/>
    </source>
</evidence>
<dbReference type="InterPro" id="IPR010827">
    <property type="entry name" value="BamA/TamA_POTRA"/>
</dbReference>
<name>A0A6N8DP29_RHOAC</name>
<dbReference type="OrthoDB" id="9803054at2"/>
<comment type="caution">
    <text evidence="11">The sequence shown here is derived from an EMBL/GenBank/DDBJ whole genome shotgun (WGS) entry which is preliminary data.</text>
</comment>
<comment type="similarity">
    <text evidence="8">Belongs to the BamA family.</text>
</comment>
<dbReference type="GO" id="GO:0009279">
    <property type="term" value="C:cell outer membrane"/>
    <property type="evidence" value="ECO:0007669"/>
    <property type="project" value="UniProtKB-SubCell"/>
</dbReference>
<evidence type="ECO:0000256" key="3">
    <source>
        <dbReference type="ARBA" id="ARBA00022692"/>
    </source>
</evidence>
<evidence type="ECO:0000256" key="8">
    <source>
        <dbReference type="HAMAP-Rule" id="MF_01430"/>
    </source>
</evidence>
<reference evidence="11 12" key="1">
    <citation type="submission" date="2019-11" db="EMBL/GenBank/DDBJ databases">
        <title>Whole-genome sequence of a Rhodoblastus acidophilus DSM 142.</title>
        <authorList>
            <person name="Kyndt J.A."/>
            <person name="Meyer T.E."/>
        </authorList>
    </citation>
    <scope>NUCLEOTIDE SEQUENCE [LARGE SCALE GENOMIC DNA]</scope>
    <source>
        <strain evidence="11 12">DSM 142</strain>
    </source>
</reference>
<keyword evidence="7 8" id="KW-0998">Cell outer membrane</keyword>